<evidence type="ECO:0000256" key="7">
    <source>
        <dbReference type="ARBA" id="ARBA00022827"/>
    </source>
</evidence>
<keyword evidence="5 11" id="KW-0808">Transferase</keyword>
<protein>
    <recommendedName>
        <fullName evidence="3">FAD:protein FMN transferase</fullName>
        <ecNumber evidence="2">2.7.1.180</ecNumber>
    </recommendedName>
    <alternativeName>
        <fullName evidence="9">Flavin transferase</fullName>
    </alternativeName>
</protein>
<dbReference type="GO" id="GO:0046872">
    <property type="term" value="F:metal ion binding"/>
    <property type="evidence" value="ECO:0007669"/>
    <property type="project" value="UniProtKB-KW"/>
</dbReference>
<dbReference type="PANTHER" id="PTHR30040:SF2">
    <property type="entry name" value="FAD:PROTEIN FMN TRANSFERASE"/>
    <property type="match status" value="1"/>
</dbReference>
<organism evidence="11">
    <name type="scientific">hydrothermal vent metagenome</name>
    <dbReference type="NCBI Taxonomy" id="652676"/>
    <lineage>
        <taxon>unclassified sequences</taxon>
        <taxon>metagenomes</taxon>
        <taxon>ecological metagenomes</taxon>
    </lineage>
</organism>
<keyword evidence="4" id="KW-0285">Flavoprotein</keyword>
<dbReference type="GO" id="GO:0016740">
    <property type="term" value="F:transferase activity"/>
    <property type="evidence" value="ECO:0007669"/>
    <property type="project" value="UniProtKB-KW"/>
</dbReference>
<dbReference type="SUPFAM" id="SSF143631">
    <property type="entry name" value="ApbE-like"/>
    <property type="match status" value="1"/>
</dbReference>
<evidence type="ECO:0000256" key="9">
    <source>
        <dbReference type="ARBA" id="ARBA00031306"/>
    </source>
</evidence>
<feature type="non-terminal residue" evidence="11">
    <location>
        <position position="1"/>
    </location>
</feature>
<reference evidence="11" key="1">
    <citation type="submission" date="2018-06" db="EMBL/GenBank/DDBJ databases">
        <authorList>
            <person name="Zhirakovskaya E."/>
        </authorList>
    </citation>
    <scope>NUCLEOTIDE SEQUENCE</scope>
</reference>
<evidence type="ECO:0000256" key="4">
    <source>
        <dbReference type="ARBA" id="ARBA00022630"/>
    </source>
</evidence>
<evidence type="ECO:0000256" key="2">
    <source>
        <dbReference type="ARBA" id="ARBA00011955"/>
    </source>
</evidence>
<sequence length="236" mass="25558">RLTGGAFDITFASVGFLYDYRAGVRPDSQQRDQATALINYRNLQLDKVHHTIRYSLPGVRIDLGGIAKGHAVDRSIALLQALGIEQALVTAGGDSRTIGERWGRPWSIGVRHPDDADKLVAVIPLQDVAVSTSGDYQRYFDEDGIRYHHIIDPASGDSARELRSVTIIGPDATTTDALSTSVFILGVQKGLGLVNQLPGVDAILVDAQGRLHYSAELLRADNSDENMDAKTKNVAP</sequence>
<keyword evidence="6" id="KW-0479">Metal-binding</keyword>
<keyword evidence="8" id="KW-0460">Magnesium</keyword>
<dbReference type="EC" id="2.7.1.180" evidence="2"/>
<dbReference type="Pfam" id="PF02424">
    <property type="entry name" value="ApbE"/>
    <property type="match status" value="1"/>
</dbReference>
<dbReference type="InterPro" id="IPR024932">
    <property type="entry name" value="ApbE"/>
</dbReference>
<dbReference type="PANTHER" id="PTHR30040">
    <property type="entry name" value="THIAMINE BIOSYNTHESIS LIPOPROTEIN APBE"/>
    <property type="match status" value="1"/>
</dbReference>
<keyword evidence="7" id="KW-0274">FAD</keyword>
<comment type="catalytic activity">
    <reaction evidence="10">
        <text>L-threonyl-[protein] + FAD = FMN-L-threonyl-[protein] + AMP + H(+)</text>
        <dbReference type="Rhea" id="RHEA:36847"/>
        <dbReference type="Rhea" id="RHEA-COMP:11060"/>
        <dbReference type="Rhea" id="RHEA-COMP:11061"/>
        <dbReference type="ChEBI" id="CHEBI:15378"/>
        <dbReference type="ChEBI" id="CHEBI:30013"/>
        <dbReference type="ChEBI" id="CHEBI:57692"/>
        <dbReference type="ChEBI" id="CHEBI:74257"/>
        <dbReference type="ChEBI" id="CHEBI:456215"/>
        <dbReference type="EC" id="2.7.1.180"/>
    </reaction>
</comment>
<name>A0A3B0YMN4_9ZZZZ</name>
<comment type="cofactor">
    <cofactor evidence="1">
        <name>Mg(2+)</name>
        <dbReference type="ChEBI" id="CHEBI:18420"/>
    </cofactor>
</comment>
<evidence type="ECO:0000256" key="10">
    <source>
        <dbReference type="ARBA" id="ARBA00048540"/>
    </source>
</evidence>
<evidence type="ECO:0000256" key="5">
    <source>
        <dbReference type="ARBA" id="ARBA00022679"/>
    </source>
</evidence>
<accession>A0A3B0YMN4</accession>
<evidence type="ECO:0000256" key="8">
    <source>
        <dbReference type="ARBA" id="ARBA00022842"/>
    </source>
</evidence>
<evidence type="ECO:0000256" key="3">
    <source>
        <dbReference type="ARBA" id="ARBA00016337"/>
    </source>
</evidence>
<evidence type="ECO:0000256" key="6">
    <source>
        <dbReference type="ARBA" id="ARBA00022723"/>
    </source>
</evidence>
<proteinExistence type="predicted"/>
<dbReference type="InterPro" id="IPR003374">
    <property type="entry name" value="ApbE-like_sf"/>
</dbReference>
<dbReference type="Gene3D" id="3.10.520.10">
    <property type="entry name" value="ApbE-like domains"/>
    <property type="match status" value="1"/>
</dbReference>
<evidence type="ECO:0000313" key="11">
    <source>
        <dbReference type="EMBL" id="VAW80591.1"/>
    </source>
</evidence>
<evidence type="ECO:0000256" key="1">
    <source>
        <dbReference type="ARBA" id="ARBA00001946"/>
    </source>
</evidence>
<dbReference type="AlphaFoldDB" id="A0A3B0YMN4"/>
<dbReference type="EMBL" id="UOFK01000229">
    <property type="protein sequence ID" value="VAW80591.1"/>
    <property type="molecule type" value="Genomic_DNA"/>
</dbReference>
<gene>
    <name evidence="11" type="ORF">MNBD_GAMMA13-1675</name>
</gene>